<feature type="transmembrane region" description="Helical" evidence="7">
    <location>
        <begin position="72"/>
        <end position="90"/>
    </location>
</feature>
<evidence type="ECO:0000256" key="1">
    <source>
        <dbReference type="ARBA" id="ARBA00004141"/>
    </source>
</evidence>
<dbReference type="PANTHER" id="PTHR42751">
    <property type="entry name" value="SODIUM/HYDROGEN EXCHANGER FAMILY/TRKA DOMAIN PROTEIN"/>
    <property type="match status" value="1"/>
</dbReference>
<feature type="transmembrane region" description="Helical" evidence="7">
    <location>
        <begin position="228"/>
        <end position="245"/>
    </location>
</feature>
<evidence type="ECO:0000313" key="10">
    <source>
        <dbReference type="EMBL" id="SQG47812.1"/>
    </source>
</evidence>
<proteinExistence type="inferred from homology"/>
<dbReference type="EMBL" id="LS483396">
    <property type="protein sequence ID" value="SQG47812.1"/>
    <property type="molecule type" value="Genomic_DNA"/>
</dbReference>
<dbReference type="Gene3D" id="1.20.1530.20">
    <property type="match status" value="1"/>
</dbReference>
<dbReference type="Proteomes" id="UP000000738">
    <property type="component" value="Chromosome"/>
</dbReference>
<comment type="subcellular location">
    <subcellularLocation>
        <location evidence="1">Membrane</location>
        <topology evidence="1">Multi-pass membrane protein</topology>
    </subcellularLocation>
</comment>
<sequence length="415" mass="42198">MDTTLIALVELGAVLLLLGALGRFAGKIGMSPVPLYLLGGLMVGVGGLLFTRVDAAGVAHNPMEPIEEFSRLAAEIGVVLLLLMLGVEYSARELVGGLRGSWRAGVLDIVLNFTPGAVAGLLLGWGPVGALVLGGITYISSSGIIAKVLSDLGRVGNRETPVLLSVLVFEDLAMAVYLPVMTALAAGTAFVSGLKAAGVALVVVALVLGVAVRYGPQISRLLHSDEQENFLLTVLGLALVVAGVAGALQVSAGVGAFLLGIAISGAAAKQARAVLEPLRDLFAALFFVLFGMSVDPRTLPPVLLAALALALVTAATKVATGYLAARGAGIGVAGRWRAGAALTIRGEFSIVIAGLAASAGGVPPEMTAFATAYVLALAVAGPVLMRYADAFGRSRVRAATRRVRSREVGAADPVH</sequence>
<evidence type="ECO:0000256" key="3">
    <source>
        <dbReference type="ARBA" id="ARBA00022448"/>
    </source>
</evidence>
<evidence type="ECO:0000256" key="4">
    <source>
        <dbReference type="ARBA" id="ARBA00022692"/>
    </source>
</evidence>
<dbReference type="GO" id="GO:0015297">
    <property type="term" value="F:antiporter activity"/>
    <property type="evidence" value="ECO:0007669"/>
    <property type="project" value="InterPro"/>
</dbReference>
<evidence type="ECO:0000256" key="2">
    <source>
        <dbReference type="ARBA" id="ARBA00005551"/>
    </source>
</evidence>
<feature type="transmembrane region" description="Helical" evidence="7">
    <location>
        <begin position="6"/>
        <end position="26"/>
    </location>
</feature>
<dbReference type="Proteomes" id="UP000248985">
    <property type="component" value="Chromosome 1"/>
</dbReference>
<feature type="domain" description="Cation/H+ exchanger transmembrane" evidence="8">
    <location>
        <begin position="14"/>
        <end position="381"/>
    </location>
</feature>
<dbReference type="PANTHER" id="PTHR42751:SF6">
    <property type="entry name" value="CONSERVED INTEGRAL MEMBRANE TRANSPORT PROTEIN-RELATED"/>
    <property type="match status" value="1"/>
</dbReference>
<reference evidence="11" key="2">
    <citation type="journal article" date="2010" name="J. Bacteriol.">
        <title>Genome sequence of the Fleming strain of Micrococcus luteus, a simple free-living actinobacterium.</title>
        <authorList>
            <person name="Young M."/>
            <person name="Artsatbanov V."/>
            <person name="Beller H.R."/>
            <person name="Chandra G."/>
            <person name="Chater K.F."/>
            <person name="Dover L.G."/>
            <person name="Goh E.B."/>
            <person name="Kahan T."/>
            <person name="Kaprelyants A.S."/>
            <person name="Kyrpides N."/>
            <person name="Lapidus A."/>
            <person name="Lowry S.R."/>
            <person name="Lykidis A."/>
            <person name="Mahillon J."/>
            <person name="Markowitz V."/>
            <person name="Mavromatis K."/>
            <person name="Mukamolova G.V."/>
            <person name="Oren A."/>
            <person name="Rokem J.S."/>
            <person name="Smith M.C."/>
            <person name="Young D.I."/>
            <person name="Greenblatt C.L."/>
        </authorList>
    </citation>
    <scope>NUCLEOTIDE SEQUENCE [LARGE SCALE GENOMIC DNA]</scope>
    <source>
        <strain evidence="11">ATCC 4698 / DSM 20030 / JCM 1464 / NBRC 3333 / NCIMB 9278 / NCTC 2665 / VKM Ac-2230</strain>
    </source>
</reference>
<dbReference type="InterPro" id="IPR038770">
    <property type="entry name" value="Na+/solute_symporter_sf"/>
</dbReference>
<evidence type="ECO:0000256" key="5">
    <source>
        <dbReference type="ARBA" id="ARBA00022989"/>
    </source>
</evidence>
<accession>C5C6P7</accession>
<feature type="transmembrane region" description="Helical" evidence="7">
    <location>
        <begin position="366"/>
        <end position="385"/>
    </location>
</feature>
<evidence type="ECO:0000256" key="6">
    <source>
        <dbReference type="ARBA" id="ARBA00023136"/>
    </source>
</evidence>
<reference evidence="9" key="1">
    <citation type="submission" date="2009-05" db="EMBL/GenBank/DDBJ databases">
        <title>Complete sequence of Micrococcus luteus NCTC 2665.</title>
        <authorList>
            <consortium name="US DOE Joint Genome Institute"/>
            <person name="Lucas S."/>
            <person name="Copeland A."/>
            <person name="Lapidus A."/>
            <person name="Glavina del Rio T."/>
            <person name="Dalin E."/>
            <person name="Tice H."/>
            <person name="Bruce D."/>
            <person name="Goodwin L."/>
            <person name="Pitluck S."/>
            <person name="Lowry S."/>
            <person name="Larimer F."/>
            <person name="Land M."/>
            <person name="Hauser L."/>
            <person name="Kyrpides N."/>
            <person name="Lykidis A."/>
            <person name="Young M."/>
            <person name="Greenblatt C."/>
        </authorList>
    </citation>
    <scope>NUCLEOTIDE SEQUENCE</scope>
    <source>
        <strain evidence="9">NCTC 2665</strain>
    </source>
</reference>
<reference evidence="10 12" key="3">
    <citation type="submission" date="2018-06" db="EMBL/GenBank/DDBJ databases">
        <authorList>
            <consortium name="Pathogen Informatics"/>
            <person name="Doyle S."/>
        </authorList>
    </citation>
    <scope>NUCLEOTIDE SEQUENCE [LARGE SCALE GENOMIC DNA]</scope>
    <source>
        <strain evidence="10 12">NCTC2665</strain>
    </source>
</reference>
<dbReference type="GeneID" id="93343764"/>
<feature type="transmembrane region" description="Helical" evidence="7">
    <location>
        <begin position="196"/>
        <end position="216"/>
    </location>
</feature>
<keyword evidence="6 7" id="KW-0472">Membrane</keyword>
<dbReference type="Pfam" id="PF00999">
    <property type="entry name" value="Na_H_Exchanger"/>
    <property type="match status" value="1"/>
</dbReference>
<evidence type="ECO:0000313" key="12">
    <source>
        <dbReference type="Proteomes" id="UP000248985"/>
    </source>
</evidence>
<dbReference type="InterPro" id="IPR006153">
    <property type="entry name" value="Cation/H_exchanger_TM"/>
</dbReference>
<evidence type="ECO:0000313" key="9">
    <source>
        <dbReference type="EMBL" id="ACS31385.1"/>
    </source>
</evidence>
<evidence type="ECO:0000259" key="8">
    <source>
        <dbReference type="Pfam" id="PF00999"/>
    </source>
</evidence>
<keyword evidence="11" id="KW-1185">Reference proteome</keyword>
<feature type="transmembrane region" description="Helical" evidence="7">
    <location>
        <begin position="336"/>
        <end position="360"/>
    </location>
</feature>
<organism evidence="9 11">
    <name type="scientific">Micrococcus luteus (strain ATCC 4698 / DSM 20030 / JCM 1464 / CCM 169 / CCUG 5858 / IAM 1056 / NBRC 3333 / NCIMB 9278 / NCTC 2665 / VKM Ac-2230)</name>
    <name type="common">Micrococcus lysodeikticus</name>
    <dbReference type="NCBI Taxonomy" id="465515"/>
    <lineage>
        <taxon>Bacteria</taxon>
        <taxon>Bacillati</taxon>
        <taxon>Actinomycetota</taxon>
        <taxon>Actinomycetes</taxon>
        <taxon>Micrococcales</taxon>
        <taxon>Micrococcaceae</taxon>
        <taxon>Micrococcus</taxon>
    </lineage>
</organism>
<feature type="transmembrane region" description="Helical" evidence="7">
    <location>
        <begin position="162"/>
        <end position="190"/>
    </location>
</feature>
<keyword evidence="4 7" id="KW-0812">Transmembrane</keyword>
<dbReference type="AlphaFoldDB" id="C5C6P7"/>
<keyword evidence="3" id="KW-0813">Transport</keyword>
<dbReference type="GO" id="GO:1902600">
    <property type="term" value="P:proton transmembrane transport"/>
    <property type="evidence" value="ECO:0007669"/>
    <property type="project" value="InterPro"/>
</dbReference>
<dbReference type="STRING" id="465515.Mlut_19020"/>
<evidence type="ECO:0000313" key="11">
    <source>
        <dbReference type="Proteomes" id="UP000000738"/>
    </source>
</evidence>
<feature type="transmembrane region" description="Helical" evidence="7">
    <location>
        <begin position="102"/>
        <end position="125"/>
    </location>
</feature>
<evidence type="ECO:0000256" key="7">
    <source>
        <dbReference type="SAM" id="Phobius"/>
    </source>
</evidence>
<dbReference type="GO" id="GO:0016020">
    <property type="term" value="C:membrane"/>
    <property type="evidence" value="ECO:0007669"/>
    <property type="project" value="UniProtKB-SubCell"/>
</dbReference>
<dbReference type="HOGENOM" id="CLU_005126_4_1_11"/>
<comment type="similarity">
    <text evidence="2">Belongs to the monovalent cation:proton antiporter 2 (CPA2) transporter (TC 2.A.37) family.</text>
</comment>
<name>C5C6P7_MICLC</name>
<gene>
    <name evidence="10" type="primary">yhaU</name>
    <name evidence="9" type="ordered locus">Mlut_19020</name>
    <name evidence="10" type="ORF">NCTC2665_00577</name>
</gene>
<feature type="transmembrane region" description="Helical" evidence="7">
    <location>
        <begin position="302"/>
        <end position="324"/>
    </location>
</feature>
<dbReference type="PATRIC" id="fig|465515.4.peg.1839"/>
<dbReference type="EMBL" id="CP001628">
    <property type="protein sequence ID" value="ACS31385.1"/>
    <property type="molecule type" value="Genomic_DNA"/>
</dbReference>
<protein>
    <submittedName>
        <fullName evidence="10">K(+)/H(+) antiporter yhaU</fullName>
    </submittedName>
    <submittedName>
        <fullName evidence="9">Kef-type K+ transport system, membrane component</fullName>
    </submittedName>
</protein>
<dbReference type="RefSeq" id="WP_010080208.1">
    <property type="nucleotide sequence ID" value="NC_012803.1"/>
</dbReference>
<dbReference type="eggNOG" id="COG0475">
    <property type="taxonomic scope" value="Bacteria"/>
</dbReference>
<keyword evidence="5 7" id="KW-1133">Transmembrane helix</keyword>
<dbReference type="KEGG" id="mlu:Mlut_19020"/>
<dbReference type="EnsemblBacteria" id="ACS31385">
    <property type="protein sequence ID" value="ACS31385"/>
    <property type="gene ID" value="Mlut_19020"/>
</dbReference>
<feature type="transmembrane region" description="Helical" evidence="7">
    <location>
        <begin position="131"/>
        <end position="150"/>
    </location>
</feature>
<feature type="transmembrane region" description="Helical" evidence="7">
    <location>
        <begin position="33"/>
        <end position="52"/>
    </location>
</feature>